<evidence type="ECO:0000313" key="1">
    <source>
        <dbReference type="EMBL" id="ORY71029.1"/>
    </source>
</evidence>
<organism evidence="1 2">
    <name type="scientific">Pseudomassariella vexata</name>
    <dbReference type="NCBI Taxonomy" id="1141098"/>
    <lineage>
        <taxon>Eukaryota</taxon>
        <taxon>Fungi</taxon>
        <taxon>Dikarya</taxon>
        <taxon>Ascomycota</taxon>
        <taxon>Pezizomycotina</taxon>
        <taxon>Sordariomycetes</taxon>
        <taxon>Xylariomycetidae</taxon>
        <taxon>Amphisphaeriales</taxon>
        <taxon>Pseudomassariaceae</taxon>
        <taxon>Pseudomassariella</taxon>
    </lineage>
</organism>
<dbReference type="AlphaFoldDB" id="A0A1Y2EHJ1"/>
<keyword evidence="2" id="KW-1185">Reference proteome</keyword>
<gene>
    <name evidence="1" type="ORF">BCR38DRAFT_2642</name>
</gene>
<proteinExistence type="predicted"/>
<sequence>MVWKPRRERQKSVRNFVSDSSVMFSPVSTSAYIGCLQSFVWSRLDPRMFGILFSCIPNPFSQPNSHFPTGSCEHCASCAAGSYTPSSSDIKYDHNEDTNDEVAPWNAEYLLLLVLKHNDVATVHELRGEAPGLLSWRILGESCGHVACYDASAASTNTQ</sequence>
<reference evidence="1 2" key="1">
    <citation type="submission" date="2016-07" db="EMBL/GenBank/DDBJ databases">
        <title>Pervasive Adenine N6-methylation of Active Genes in Fungi.</title>
        <authorList>
            <consortium name="DOE Joint Genome Institute"/>
            <person name="Mondo S.J."/>
            <person name="Dannebaum R.O."/>
            <person name="Kuo R.C."/>
            <person name="Labutti K."/>
            <person name="Haridas S."/>
            <person name="Kuo A."/>
            <person name="Salamov A."/>
            <person name="Ahrendt S.R."/>
            <person name="Lipzen A."/>
            <person name="Sullivan W."/>
            <person name="Andreopoulos W.B."/>
            <person name="Clum A."/>
            <person name="Lindquist E."/>
            <person name="Daum C."/>
            <person name="Ramamoorthy G.K."/>
            <person name="Gryganskyi A."/>
            <person name="Culley D."/>
            <person name="Magnuson J.K."/>
            <person name="James T.Y."/>
            <person name="O'Malley M.A."/>
            <person name="Stajich J.E."/>
            <person name="Spatafora J.W."/>
            <person name="Visel A."/>
            <person name="Grigoriev I.V."/>
        </authorList>
    </citation>
    <scope>NUCLEOTIDE SEQUENCE [LARGE SCALE GENOMIC DNA]</scope>
    <source>
        <strain evidence="1 2">CBS 129021</strain>
    </source>
</reference>
<comment type="caution">
    <text evidence="1">The sequence shown here is derived from an EMBL/GenBank/DDBJ whole genome shotgun (WGS) entry which is preliminary data.</text>
</comment>
<dbReference type="InParanoid" id="A0A1Y2EHJ1"/>
<protein>
    <submittedName>
        <fullName evidence="1">Uncharacterized protein</fullName>
    </submittedName>
</protein>
<evidence type="ECO:0000313" key="2">
    <source>
        <dbReference type="Proteomes" id="UP000193689"/>
    </source>
</evidence>
<dbReference type="EMBL" id="MCFJ01000001">
    <property type="protein sequence ID" value="ORY71029.1"/>
    <property type="molecule type" value="Genomic_DNA"/>
</dbReference>
<dbReference type="GeneID" id="63770663"/>
<dbReference type="Proteomes" id="UP000193689">
    <property type="component" value="Unassembled WGS sequence"/>
</dbReference>
<dbReference type="RefSeq" id="XP_040720621.1">
    <property type="nucleotide sequence ID" value="XM_040854451.1"/>
</dbReference>
<name>A0A1Y2EHJ1_9PEZI</name>
<accession>A0A1Y2EHJ1</accession>